<dbReference type="InterPro" id="IPR050339">
    <property type="entry name" value="CC_SR_Kinase"/>
</dbReference>
<keyword evidence="9" id="KW-0418">Kinase</keyword>
<dbReference type="Gene3D" id="1.10.510.10">
    <property type="entry name" value="Transferase(Phosphotransferase) domain 1"/>
    <property type="match status" value="1"/>
</dbReference>
<evidence type="ECO:0000256" key="4">
    <source>
        <dbReference type="ARBA" id="ARBA00022553"/>
    </source>
</evidence>
<dbReference type="InterPro" id="IPR011009">
    <property type="entry name" value="Kinase-like_dom_sf"/>
</dbReference>
<evidence type="ECO:0000256" key="14">
    <source>
        <dbReference type="ARBA" id="ARBA00023016"/>
    </source>
</evidence>
<evidence type="ECO:0000256" key="13">
    <source>
        <dbReference type="ARBA" id="ARBA00022989"/>
    </source>
</evidence>
<dbReference type="InterPro" id="IPR002372">
    <property type="entry name" value="PQQ_rpt_dom"/>
</dbReference>
<keyword evidence="11 20" id="KW-0067">ATP-binding</keyword>
<evidence type="ECO:0000256" key="9">
    <source>
        <dbReference type="ARBA" id="ARBA00022777"/>
    </source>
</evidence>
<evidence type="ECO:0000256" key="2">
    <source>
        <dbReference type="ARBA" id="ARBA00012513"/>
    </source>
</evidence>
<dbReference type="Gene3D" id="3.30.200.20">
    <property type="entry name" value="Phosphorylase Kinase, domain 1"/>
    <property type="match status" value="1"/>
</dbReference>
<feature type="chain" id="PRO_5042150090" description="non-specific serine/threonine protein kinase" evidence="22">
    <location>
        <begin position="27"/>
        <end position="996"/>
    </location>
</feature>
<evidence type="ECO:0000256" key="15">
    <source>
        <dbReference type="ARBA" id="ARBA00023136"/>
    </source>
</evidence>
<name>A0AAD7ZCZ8_DIPPU</name>
<dbReference type="PANTHER" id="PTHR11042">
    <property type="entry name" value="EUKARYOTIC TRANSLATION INITIATION FACTOR 2-ALPHA KINASE EIF2-ALPHA KINASE -RELATED"/>
    <property type="match status" value="1"/>
</dbReference>
<keyword evidence="25" id="KW-1185">Reference proteome</keyword>
<keyword evidence="8 20" id="KW-0547">Nucleotide-binding</keyword>
<evidence type="ECO:0000256" key="7">
    <source>
        <dbReference type="ARBA" id="ARBA00022729"/>
    </source>
</evidence>
<dbReference type="PROSITE" id="PS00107">
    <property type="entry name" value="PROTEIN_KINASE_ATP"/>
    <property type="match status" value="1"/>
</dbReference>
<evidence type="ECO:0000256" key="3">
    <source>
        <dbReference type="ARBA" id="ARBA00022527"/>
    </source>
</evidence>
<evidence type="ECO:0000256" key="8">
    <source>
        <dbReference type="ARBA" id="ARBA00022741"/>
    </source>
</evidence>
<dbReference type="Proteomes" id="UP001233999">
    <property type="component" value="Unassembled WGS sequence"/>
</dbReference>
<organism evidence="24 25">
    <name type="scientific">Diploptera punctata</name>
    <name type="common">Pacific beetle cockroach</name>
    <dbReference type="NCBI Taxonomy" id="6984"/>
    <lineage>
        <taxon>Eukaryota</taxon>
        <taxon>Metazoa</taxon>
        <taxon>Ecdysozoa</taxon>
        <taxon>Arthropoda</taxon>
        <taxon>Hexapoda</taxon>
        <taxon>Insecta</taxon>
        <taxon>Pterygota</taxon>
        <taxon>Neoptera</taxon>
        <taxon>Polyneoptera</taxon>
        <taxon>Dictyoptera</taxon>
        <taxon>Blattodea</taxon>
        <taxon>Blaberoidea</taxon>
        <taxon>Blaberidae</taxon>
        <taxon>Diplopterinae</taxon>
        <taxon>Diploptera</taxon>
    </lineage>
</organism>
<feature type="binding site" evidence="20">
    <location>
        <position position="540"/>
    </location>
    <ligand>
        <name>ATP</name>
        <dbReference type="ChEBI" id="CHEBI:30616"/>
    </ligand>
</feature>
<keyword evidence="4" id="KW-0597">Phosphoprotein</keyword>
<dbReference type="PANTHER" id="PTHR11042:SF91">
    <property type="entry name" value="EUKARYOTIC TRANSLATION INITIATION FACTOR 2-ALPHA KINASE"/>
    <property type="match status" value="1"/>
</dbReference>
<feature type="region of interest" description="Disordered" evidence="21">
    <location>
        <begin position="971"/>
        <end position="996"/>
    </location>
</feature>
<keyword evidence="6" id="KW-0812">Transmembrane</keyword>
<keyword evidence="17" id="KW-0834">Unfolded protein response</keyword>
<dbReference type="InterPro" id="IPR018391">
    <property type="entry name" value="PQQ_b-propeller_rpt"/>
</dbReference>
<feature type="compositionally biased region" description="Polar residues" evidence="21">
    <location>
        <begin position="690"/>
        <end position="705"/>
    </location>
</feature>
<dbReference type="InterPro" id="IPR000719">
    <property type="entry name" value="Prot_kinase_dom"/>
</dbReference>
<dbReference type="Gene3D" id="2.130.10.10">
    <property type="entry name" value="YVTN repeat-like/Quinoprotein amine dehydrogenase"/>
    <property type="match status" value="1"/>
</dbReference>
<keyword evidence="14" id="KW-0346">Stress response</keyword>
<dbReference type="GO" id="GO:0005524">
    <property type="term" value="F:ATP binding"/>
    <property type="evidence" value="ECO:0007669"/>
    <property type="project" value="UniProtKB-UniRule"/>
</dbReference>
<dbReference type="SUPFAM" id="SSF50998">
    <property type="entry name" value="Quinoprotein alcohol dehydrogenase-like"/>
    <property type="match status" value="1"/>
</dbReference>
<keyword evidence="5" id="KW-0808">Transferase</keyword>
<proteinExistence type="inferred from homology"/>
<evidence type="ECO:0000256" key="11">
    <source>
        <dbReference type="ARBA" id="ARBA00022840"/>
    </source>
</evidence>
<evidence type="ECO:0000256" key="19">
    <source>
        <dbReference type="ARBA" id="ARBA00041500"/>
    </source>
</evidence>
<feature type="compositionally biased region" description="Basic residues" evidence="21">
    <location>
        <begin position="727"/>
        <end position="736"/>
    </location>
</feature>
<evidence type="ECO:0000256" key="10">
    <source>
        <dbReference type="ARBA" id="ARBA00022824"/>
    </source>
</evidence>
<dbReference type="GO" id="GO:0004694">
    <property type="term" value="F:eukaryotic translation initiation factor 2alpha kinase activity"/>
    <property type="evidence" value="ECO:0007669"/>
    <property type="project" value="TreeGrafter"/>
</dbReference>
<dbReference type="EC" id="2.7.11.1" evidence="2"/>
<dbReference type="GO" id="GO:0005634">
    <property type="term" value="C:nucleus"/>
    <property type="evidence" value="ECO:0007669"/>
    <property type="project" value="TreeGrafter"/>
</dbReference>
<dbReference type="InterPro" id="IPR017441">
    <property type="entry name" value="Protein_kinase_ATP_BS"/>
</dbReference>
<dbReference type="FunFam" id="1.10.510.10:FF:000251">
    <property type="entry name" value="eukaryotic translation initiation factor 2-alpha kinase 3"/>
    <property type="match status" value="1"/>
</dbReference>
<keyword evidence="12" id="KW-0810">Translation regulation</keyword>
<feature type="compositionally biased region" description="Low complexity" evidence="21">
    <location>
        <begin position="977"/>
        <end position="996"/>
    </location>
</feature>
<evidence type="ECO:0000256" key="5">
    <source>
        <dbReference type="ARBA" id="ARBA00022679"/>
    </source>
</evidence>
<dbReference type="GO" id="GO:0006986">
    <property type="term" value="P:response to unfolded protein"/>
    <property type="evidence" value="ECO:0007669"/>
    <property type="project" value="UniProtKB-KW"/>
</dbReference>
<dbReference type="SMART" id="SM00220">
    <property type="entry name" value="S_TKc"/>
    <property type="match status" value="1"/>
</dbReference>
<evidence type="ECO:0000256" key="20">
    <source>
        <dbReference type="PROSITE-ProRule" id="PRU10141"/>
    </source>
</evidence>
<comment type="similarity">
    <text evidence="18">Belongs to the protein kinase superfamily. Ser/Thr protein kinase family. GCN2 subfamily.</text>
</comment>
<feature type="region of interest" description="Disordered" evidence="21">
    <location>
        <begin position="674"/>
        <end position="744"/>
    </location>
</feature>
<gene>
    <name evidence="24" type="ORF">L9F63_005540</name>
</gene>
<comment type="subcellular location">
    <subcellularLocation>
        <location evidence="1">Endoplasmic reticulum membrane</location>
        <topology evidence="1">Single-pass type I membrane protein</topology>
    </subcellularLocation>
</comment>
<dbReference type="Pfam" id="PF13360">
    <property type="entry name" value="PQQ_2"/>
    <property type="match status" value="1"/>
</dbReference>
<evidence type="ECO:0000256" key="16">
    <source>
        <dbReference type="ARBA" id="ARBA00023180"/>
    </source>
</evidence>
<sequence length="996" mass="112217">MAIFSSCGFKQAIVVCLAACIVAVNSEESEIEKLPYCGPDNVNTQRLVFVSTLDGRLSALDADGSLNWSIETGPGPMLSSSIHRLELTNNGQWVRMIPSLSGWIYKFNGSNIEPVPVSADILLNSAPFAFSSELAMSGGKETRTYGVVAKTGRLVYECSMEGCTNSTDSVGAEDIILVQRQTQTVRAIEARSGIERWNFSVGQHDLNFVSENFNDCHGKRTPNNFPIDYDLKVIVPEGLICAVNKINGEIIWKHKFDSPVVAAWQLINDEMTSVDLFSGAQWTQSYDDQLGPISPTLYIGMHKRQLYIQESVTLHERVGKISTDLIPKVQDIPQIPWAPVPAAALAAVTVSDSTELRYADSELTTIASSFLYASEYVNGNGYYLFSTSNLKCDVSEKGNSTITDEIEEESNEPSDDYIENEWAFLLTYWKEIAACVFSCFLVFNIMFKEGVMRAMTVLPFTNREIVQQEVIIVEKAVPVVVEHENMHAHRSNSEPSPPSSQGYTSRFLTDFQPVYCLGKGGFGVVFEAKNKIDECHYAIKRIPLPNRQESRDRVMREVKALAKLDHRNIVRYFNAWLECPPPGWQEEQDKLVPQCDGFFSQGEPVSVDYTTNEQDEVNKSKPLPPCSSVFLNIGSDSESESLNKIKQIPRYNSEQSDSFIVFEDSGGKESELILDNENDSESENNLIENSTRTKSQANSETSDNCLSAWGEETKRKRTCSTAERHTEKKKLGHRRPKSLDISSGGGVVKPKVSRMYLFIQMQLCQRQSLREWLSKNSCNRSTSYAIHIFGQIVQAVEYVHLKGLIHRDLKPSNIFFSMNDEIKVGDFGLVTAMVETAVQRTPSPDFSDTICTDETHTARVGTQLYMSPEQAFGLPYNYKVDIYSLGIILFELLVPFNTLMERSCTLMDLRNNKFPQHFQEQFPQEYELLQLMLSHSPEERPTTFGIRARPPLNKDNIMTNEDTRWYFELPPLKREQSMTPSVSTSTSSSSESWEQM</sequence>
<evidence type="ECO:0000313" key="25">
    <source>
        <dbReference type="Proteomes" id="UP001233999"/>
    </source>
</evidence>
<evidence type="ECO:0000313" key="24">
    <source>
        <dbReference type="EMBL" id="KAJ9578241.1"/>
    </source>
</evidence>
<accession>A0AAD7ZCZ8</accession>
<dbReference type="AlphaFoldDB" id="A0AAD7ZCZ8"/>
<dbReference type="InterPro" id="IPR015943">
    <property type="entry name" value="WD40/YVTN_repeat-like_dom_sf"/>
</dbReference>
<keyword evidence="3" id="KW-0723">Serine/threonine-protein kinase</keyword>
<dbReference type="PROSITE" id="PS50011">
    <property type="entry name" value="PROTEIN_KINASE_DOM"/>
    <property type="match status" value="1"/>
</dbReference>
<dbReference type="SMART" id="SM00564">
    <property type="entry name" value="PQQ"/>
    <property type="match status" value="3"/>
</dbReference>
<reference evidence="24" key="1">
    <citation type="journal article" date="2023" name="IScience">
        <title>Live-bearing cockroach genome reveals convergent evolutionary mechanisms linked to viviparity in insects and beyond.</title>
        <authorList>
            <person name="Fouks B."/>
            <person name="Harrison M.C."/>
            <person name="Mikhailova A.A."/>
            <person name="Marchal E."/>
            <person name="English S."/>
            <person name="Carruthers M."/>
            <person name="Jennings E.C."/>
            <person name="Chiamaka E.L."/>
            <person name="Frigard R.A."/>
            <person name="Pippel M."/>
            <person name="Attardo G.M."/>
            <person name="Benoit J.B."/>
            <person name="Bornberg-Bauer E."/>
            <person name="Tobe S.S."/>
        </authorList>
    </citation>
    <scope>NUCLEOTIDE SEQUENCE</scope>
    <source>
        <strain evidence="24">Stay&amp;Tobe</strain>
    </source>
</reference>
<dbReference type="SUPFAM" id="SSF56112">
    <property type="entry name" value="Protein kinase-like (PK-like)"/>
    <property type="match status" value="1"/>
</dbReference>
<dbReference type="InterPro" id="IPR011047">
    <property type="entry name" value="Quinoprotein_ADH-like_sf"/>
</dbReference>
<evidence type="ECO:0000256" key="12">
    <source>
        <dbReference type="ARBA" id="ARBA00022845"/>
    </source>
</evidence>
<dbReference type="Pfam" id="PF00069">
    <property type="entry name" value="Pkinase"/>
    <property type="match status" value="2"/>
</dbReference>
<evidence type="ECO:0000256" key="22">
    <source>
        <dbReference type="SAM" id="SignalP"/>
    </source>
</evidence>
<keyword evidence="13" id="KW-1133">Transmembrane helix</keyword>
<reference evidence="24" key="2">
    <citation type="submission" date="2023-05" db="EMBL/GenBank/DDBJ databases">
        <authorList>
            <person name="Fouks B."/>
        </authorList>
    </citation>
    <scope>NUCLEOTIDE SEQUENCE</scope>
    <source>
        <strain evidence="24">Stay&amp;Tobe</strain>
        <tissue evidence="24">Testes</tissue>
    </source>
</reference>
<dbReference type="InterPro" id="IPR008271">
    <property type="entry name" value="Ser/Thr_kinase_AS"/>
</dbReference>
<dbReference type="EMBL" id="JASPKZ010008897">
    <property type="protein sequence ID" value="KAJ9578241.1"/>
    <property type="molecule type" value="Genomic_DNA"/>
</dbReference>
<evidence type="ECO:0000256" key="17">
    <source>
        <dbReference type="ARBA" id="ARBA00023230"/>
    </source>
</evidence>
<keyword evidence="7 22" id="KW-0732">Signal</keyword>
<comment type="caution">
    <text evidence="24">The sequence shown here is derived from an EMBL/GenBank/DDBJ whole genome shotgun (WGS) entry which is preliminary data.</text>
</comment>
<keyword evidence="15" id="KW-0472">Membrane</keyword>
<keyword evidence="10" id="KW-0256">Endoplasmic reticulum</keyword>
<evidence type="ECO:0000256" key="6">
    <source>
        <dbReference type="ARBA" id="ARBA00022692"/>
    </source>
</evidence>
<keyword evidence="16" id="KW-0325">Glycoprotein</keyword>
<evidence type="ECO:0000256" key="18">
    <source>
        <dbReference type="ARBA" id="ARBA00037982"/>
    </source>
</evidence>
<evidence type="ECO:0000256" key="1">
    <source>
        <dbReference type="ARBA" id="ARBA00004115"/>
    </source>
</evidence>
<evidence type="ECO:0000256" key="21">
    <source>
        <dbReference type="SAM" id="MobiDB-lite"/>
    </source>
</evidence>
<dbReference type="GO" id="GO:0005789">
    <property type="term" value="C:endoplasmic reticulum membrane"/>
    <property type="evidence" value="ECO:0007669"/>
    <property type="project" value="UniProtKB-SubCell"/>
</dbReference>
<protein>
    <recommendedName>
        <fullName evidence="2">non-specific serine/threonine protein kinase</fullName>
        <ecNumber evidence="2">2.7.11.1</ecNumber>
    </recommendedName>
    <alternativeName>
        <fullName evidence="19">PRKR-like endoplasmic reticulum kinase</fullName>
    </alternativeName>
</protein>
<evidence type="ECO:0000259" key="23">
    <source>
        <dbReference type="PROSITE" id="PS50011"/>
    </source>
</evidence>
<dbReference type="PROSITE" id="PS00108">
    <property type="entry name" value="PROTEIN_KINASE_ST"/>
    <property type="match status" value="1"/>
</dbReference>
<dbReference type="GO" id="GO:0034976">
    <property type="term" value="P:response to endoplasmic reticulum stress"/>
    <property type="evidence" value="ECO:0007669"/>
    <property type="project" value="UniProtKB-ARBA"/>
</dbReference>
<feature type="signal peptide" evidence="22">
    <location>
        <begin position="1"/>
        <end position="26"/>
    </location>
</feature>
<dbReference type="FunFam" id="3.30.200.20:FF:000193">
    <property type="entry name" value="Eukaryotic translation initiation factor 2-alpha kinase 3"/>
    <property type="match status" value="1"/>
</dbReference>
<feature type="domain" description="Protein kinase" evidence="23">
    <location>
        <begin position="511"/>
        <end position="952"/>
    </location>
</feature>